<protein>
    <submittedName>
        <fullName evidence="1">Uncharacterized protein</fullName>
    </submittedName>
</protein>
<proteinExistence type="predicted"/>
<organism evidence="1 2">
    <name type="scientific">Anopheles quadriannulatus</name>
    <name type="common">Mosquito</name>
    <dbReference type="NCBI Taxonomy" id="34691"/>
    <lineage>
        <taxon>Eukaryota</taxon>
        <taxon>Metazoa</taxon>
        <taxon>Ecdysozoa</taxon>
        <taxon>Arthropoda</taxon>
        <taxon>Hexapoda</taxon>
        <taxon>Insecta</taxon>
        <taxon>Pterygota</taxon>
        <taxon>Neoptera</taxon>
        <taxon>Endopterygota</taxon>
        <taxon>Diptera</taxon>
        <taxon>Nematocera</taxon>
        <taxon>Culicoidea</taxon>
        <taxon>Culicidae</taxon>
        <taxon>Anophelinae</taxon>
        <taxon>Anopheles</taxon>
    </lineage>
</organism>
<evidence type="ECO:0000313" key="1">
    <source>
        <dbReference type="EnsemblMetazoa" id="AQUA014850-PA"/>
    </source>
</evidence>
<name>A0A182XSN9_ANOQN</name>
<dbReference type="VEuPathDB" id="VectorBase:AQUA014850"/>
<accession>A0A182XSN9</accession>
<dbReference type="AlphaFoldDB" id="A0A182XSN9"/>
<dbReference type="Proteomes" id="UP000076407">
    <property type="component" value="Unassembled WGS sequence"/>
</dbReference>
<evidence type="ECO:0000313" key="2">
    <source>
        <dbReference type="Proteomes" id="UP000076407"/>
    </source>
</evidence>
<dbReference type="EnsemblMetazoa" id="AQUA014850-RA">
    <property type="protein sequence ID" value="AQUA014850-PA"/>
    <property type="gene ID" value="AQUA014850"/>
</dbReference>
<reference evidence="1" key="1">
    <citation type="submission" date="2020-05" db="UniProtKB">
        <authorList>
            <consortium name="EnsemblMetazoa"/>
        </authorList>
    </citation>
    <scope>IDENTIFICATION</scope>
    <source>
        <strain evidence="1">SANGQUA</strain>
    </source>
</reference>
<sequence>MFRKHLFPIPSRVDFVTAWTVHVGIVILKCAVEIDWRDTEFGLAA</sequence>
<keyword evidence="2" id="KW-1185">Reference proteome</keyword>